<name>Q1JWB2_DESA6</name>
<proteinExistence type="predicted"/>
<evidence type="ECO:0000313" key="3">
    <source>
        <dbReference type="Proteomes" id="UP000005695"/>
    </source>
</evidence>
<keyword evidence="3" id="KW-1185">Reference proteome</keyword>
<dbReference type="Proteomes" id="UP000005695">
    <property type="component" value="Unassembled WGS sequence"/>
</dbReference>
<evidence type="ECO:0000259" key="1">
    <source>
        <dbReference type="Pfam" id="PF07179"/>
    </source>
</evidence>
<protein>
    <recommendedName>
        <fullName evidence="1">SseB protein N-terminal domain-containing protein</fullName>
    </recommendedName>
</protein>
<evidence type="ECO:0000313" key="2">
    <source>
        <dbReference type="EMBL" id="EAT14509.1"/>
    </source>
</evidence>
<organism evidence="2 3">
    <name type="scientific">Desulfuromonas acetoxidans (strain DSM 684 / 11070)</name>
    <dbReference type="NCBI Taxonomy" id="281689"/>
    <lineage>
        <taxon>Bacteria</taxon>
        <taxon>Pseudomonadati</taxon>
        <taxon>Thermodesulfobacteriota</taxon>
        <taxon>Desulfuromonadia</taxon>
        <taxon>Desulfuromonadales</taxon>
        <taxon>Desulfuromonadaceae</taxon>
        <taxon>Desulfuromonas</taxon>
    </lineage>
</organism>
<feature type="domain" description="SseB protein N-terminal" evidence="1">
    <location>
        <begin position="4"/>
        <end position="122"/>
    </location>
</feature>
<dbReference type="InterPro" id="IPR009839">
    <property type="entry name" value="SseB_N"/>
</dbReference>
<dbReference type="AlphaFoldDB" id="Q1JWB2"/>
<dbReference type="OrthoDB" id="5395912at2"/>
<dbReference type="RefSeq" id="WP_006002561.1">
    <property type="nucleotide sequence ID" value="NZ_AAEW02000023.1"/>
</dbReference>
<dbReference type="EMBL" id="AAEW02000023">
    <property type="protein sequence ID" value="EAT14509.1"/>
    <property type="molecule type" value="Genomic_DNA"/>
</dbReference>
<reference evidence="2" key="1">
    <citation type="submission" date="2006-05" db="EMBL/GenBank/DDBJ databases">
        <title>Annotation of the draft genome assembly of Desulfuromonas acetoxidans DSM 684.</title>
        <authorList>
            <consortium name="US DOE Joint Genome Institute (JGI-ORNL)"/>
            <person name="Larimer F."/>
            <person name="Land M."/>
            <person name="Hauser L."/>
        </authorList>
    </citation>
    <scope>NUCLEOTIDE SEQUENCE [LARGE SCALE GENOMIC DNA]</scope>
    <source>
        <strain evidence="2">DSM 684</strain>
    </source>
</reference>
<sequence length="140" mass="16327">MTELDQALADYIEDEQKQGAFYDLVLNTKFYIPVYDEDKENVGKKDIQKDDSIEPVILESEGNHYLMMFENEERLSGWAKEQVSFVVLPGFVIVQMTPEKLYWAMNMGTDYQKQFVPEEISWLKDVVQQNLDEQEGAGEE</sequence>
<dbReference type="Pfam" id="PF07179">
    <property type="entry name" value="SseB"/>
    <property type="match status" value="1"/>
</dbReference>
<comment type="caution">
    <text evidence="2">The sequence shown here is derived from an EMBL/GenBank/DDBJ whole genome shotgun (WGS) entry which is preliminary data.</text>
</comment>
<gene>
    <name evidence="2" type="ORF">Dace_0370</name>
</gene>
<accession>Q1JWB2</accession>
<reference evidence="2" key="2">
    <citation type="submission" date="2006-05" db="EMBL/GenBank/DDBJ databases">
        <title>Sequencing of the draft genome and assembly of Desulfuromonas acetoxidans DSM 684.</title>
        <authorList>
            <consortium name="US DOE Joint Genome Institute (JGI-PGF)"/>
            <person name="Copeland A."/>
            <person name="Lucas S."/>
            <person name="Lapidus A."/>
            <person name="Barry K."/>
            <person name="Detter J.C."/>
            <person name="Glavina del Rio T."/>
            <person name="Hammon N."/>
            <person name="Israni S."/>
            <person name="Dalin E."/>
            <person name="Tice H."/>
            <person name="Bruce D."/>
            <person name="Pitluck S."/>
            <person name="Richardson P."/>
        </authorList>
    </citation>
    <scope>NUCLEOTIDE SEQUENCE [LARGE SCALE GENOMIC DNA]</scope>
    <source>
        <strain evidence="2">DSM 684</strain>
    </source>
</reference>